<dbReference type="AlphaFoldDB" id="A0A084JDW6"/>
<evidence type="ECO:0008006" key="3">
    <source>
        <dbReference type="Google" id="ProtNLM"/>
    </source>
</evidence>
<dbReference type="OrthoDB" id="5191605at2"/>
<comment type="caution">
    <text evidence="1">The sequence shown here is derived from an EMBL/GenBank/DDBJ whole genome shotgun (WGS) entry which is preliminary data.</text>
</comment>
<dbReference type="InterPro" id="IPR021238">
    <property type="entry name" value="DUF2620"/>
</dbReference>
<dbReference type="RefSeq" id="WP_038284342.1">
    <property type="nucleotide sequence ID" value="NZ_JPME01000037.1"/>
</dbReference>
<evidence type="ECO:0000313" key="1">
    <source>
        <dbReference type="EMBL" id="KEZ87150.1"/>
    </source>
</evidence>
<dbReference type="STRING" id="29354.IO98_21530"/>
<keyword evidence="2" id="KW-1185">Reference proteome</keyword>
<organism evidence="1 2">
    <name type="scientific">Lacrimispora celerecrescens</name>
    <dbReference type="NCBI Taxonomy" id="29354"/>
    <lineage>
        <taxon>Bacteria</taxon>
        <taxon>Bacillati</taxon>
        <taxon>Bacillota</taxon>
        <taxon>Clostridia</taxon>
        <taxon>Lachnospirales</taxon>
        <taxon>Lachnospiraceae</taxon>
        <taxon>Lacrimispora</taxon>
    </lineage>
</organism>
<protein>
    <recommendedName>
        <fullName evidence="3">DUF2620 domain-containing protein</fullName>
    </recommendedName>
</protein>
<proteinExistence type="predicted"/>
<dbReference type="Pfam" id="PF10941">
    <property type="entry name" value="DUF2620"/>
    <property type="match status" value="1"/>
</dbReference>
<dbReference type="EMBL" id="JPME01000037">
    <property type="protein sequence ID" value="KEZ87150.1"/>
    <property type="molecule type" value="Genomic_DNA"/>
</dbReference>
<name>A0A084JDW6_9FIRM</name>
<accession>A0A084JDW6</accession>
<dbReference type="Proteomes" id="UP000028525">
    <property type="component" value="Unassembled WGS sequence"/>
</dbReference>
<evidence type="ECO:0000313" key="2">
    <source>
        <dbReference type="Proteomes" id="UP000028525"/>
    </source>
</evidence>
<reference evidence="1 2" key="1">
    <citation type="submission" date="2014-07" db="EMBL/GenBank/DDBJ databases">
        <title>Draft genome of Clostridium celerecrescens 152B isolated from sediments associated with methane hydrate from Krishna Godavari basin.</title>
        <authorList>
            <person name="Honkalas V.S."/>
            <person name="Dabir A.P."/>
            <person name="Arora P."/>
            <person name="Dhakephalkar P.K."/>
        </authorList>
    </citation>
    <scope>NUCLEOTIDE SEQUENCE [LARGE SCALE GENOMIC DNA]</scope>
    <source>
        <strain evidence="1 2">152B</strain>
    </source>
</reference>
<gene>
    <name evidence="1" type="ORF">IO98_21530</name>
</gene>
<sequence length="123" mass="13039">MKIVVGGQIDKEEIARLVALQMNGRAEIEIKGDLDAALGVKNGTYDYYVGACNTGGGGALAMAMAMLGSGLCSTISMPGMIKSGDFIREEVQKGKKAYGFTAQHKEEVLPVLLQAIIEKEEVS</sequence>